<dbReference type="Pfam" id="PF00496">
    <property type="entry name" value="SBP_bac_5"/>
    <property type="match status" value="1"/>
</dbReference>
<dbReference type="PROSITE" id="PS51257">
    <property type="entry name" value="PROKAR_LIPOPROTEIN"/>
    <property type="match status" value="1"/>
</dbReference>
<evidence type="ECO:0000313" key="5">
    <source>
        <dbReference type="EMBL" id="QCS45098.1"/>
    </source>
</evidence>
<reference evidence="6" key="1">
    <citation type="submission" date="2019-05" db="EMBL/GenBank/DDBJ databases">
        <title>Genome sequence and methylation pattern of the halophilic Archaeon Natrinema versiforme BOL5-4.</title>
        <authorList>
            <person name="DasSarma P."/>
            <person name="Anton B.P."/>
            <person name="DasSarma S.L."/>
            <person name="Martinez F.L."/>
            <person name="Guzman D."/>
            <person name="Roberts R.J."/>
            <person name="DasSarma S."/>
        </authorList>
    </citation>
    <scope>NUCLEOTIDE SEQUENCE [LARGE SCALE GENOMIC DNA]</scope>
    <source>
        <strain evidence="6">BOL5-4</strain>
        <plasmid evidence="6">pnve414</plasmid>
    </source>
</reference>
<proteinExistence type="inferred from homology"/>
<dbReference type="PANTHER" id="PTHR30290:SF9">
    <property type="entry name" value="OLIGOPEPTIDE-BINDING PROTEIN APPA"/>
    <property type="match status" value="1"/>
</dbReference>
<dbReference type="KEGG" id="nvr:FEJ81_22325"/>
<evidence type="ECO:0000313" key="6">
    <source>
        <dbReference type="Proteomes" id="UP000302218"/>
    </source>
</evidence>
<geneLocation type="plasmid" evidence="6">
    <name>pnve414</name>
</geneLocation>
<gene>
    <name evidence="5" type="ORF">FEJ81_22325</name>
</gene>
<accession>A0A4P8WNA2</accession>
<feature type="domain" description="Solute-binding protein family 5" evidence="4">
    <location>
        <begin position="155"/>
        <end position="544"/>
    </location>
</feature>
<dbReference type="Gene3D" id="3.10.105.10">
    <property type="entry name" value="Dipeptide-binding Protein, Domain 3"/>
    <property type="match status" value="1"/>
</dbReference>
<dbReference type="Gene3D" id="3.40.190.10">
    <property type="entry name" value="Periplasmic binding protein-like II"/>
    <property type="match status" value="1"/>
</dbReference>
<evidence type="ECO:0000256" key="1">
    <source>
        <dbReference type="ARBA" id="ARBA00005695"/>
    </source>
</evidence>
<dbReference type="InterPro" id="IPR039424">
    <property type="entry name" value="SBP_5"/>
</dbReference>
<evidence type="ECO:0000256" key="3">
    <source>
        <dbReference type="ARBA" id="ARBA00022729"/>
    </source>
</evidence>
<sequence>MKGIGATGVTAMLAGCGGMGDEDNRNNTVDAEEDIETNEEALQMIQELAWITNQELPMLPVTEKTSQSFQSTDGWDVPDTDSNDLYYYWPTEWVPRFGNWRATGDDDTLSVTQWDVPDDCQYNPWNTRGDAEPRRNLFDRFMSFNIVTGEYEGYAVSDWEYDGQTIDLTVRDGLTWHDGDDVVAQDIVNQIKLDMYAGSTLGDLVSNIPTDVEVVDDATARITFEGEINERIVLGYLQPTRLIAKNSEYGEYVEQFDDAENEDEEIAVLSDLQEWSVPEPIGSGPFAFEDADTQRTLLAKFDDHPDADNINFDYLEHRYMPSNERRWNALQNGELDGEATLFMPQNQVNQLPDDMQVAHVPRHWGMGLMFNHDDEHIGKLQVRQAIAHVVDRELVAGNADSGTGTKLGVSYPSGITGDFSNRVEEEWLDGVVDQFNEYETDTGRAEELLQDAGYTKEGGTWVDETGSELTVPIKVPQGFSDWVTAVQTVVDQLDEFGIAAETLTRDDGTYWGQDVPESDFVIATEGWANYDQTYPYYHFDHLYGGGDGSVQDNANFPDEFDVEVLHDDVRDSSTVDPTTIIESLAKVTSE</sequence>
<organism evidence="5 6">
    <name type="scientific">Natrinema versiforme</name>
    <dbReference type="NCBI Taxonomy" id="88724"/>
    <lineage>
        <taxon>Archaea</taxon>
        <taxon>Methanobacteriati</taxon>
        <taxon>Methanobacteriota</taxon>
        <taxon>Stenosarchaea group</taxon>
        <taxon>Halobacteria</taxon>
        <taxon>Halobacteriales</taxon>
        <taxon>Natrialbaceae</taxon>
        <taxon>Natrinema</taxon>
    </lineage>
</organism>
<dbReference type="EMBL" id="CP040332">
    <property type="protein sequence ID" value="QCS45098.1"/>
    <property type="molecule type" value="Genomic_DNA"/>
</dbReference>
<keyword evidence="2" id="KW-0813">Transport</keyword>
<dbReference type="Proteomes" id="UP000302218">
    <property type="component" value="Plasmid pNVE414"/>
</dbReference>
<protein>
    <submittedName>
        <fullName evidence="5">ABC transporter substrate-binding protein</fullName>
    </submittedName>
</protein>
<dbReference type="GO" id="GO:0015833">
    <property type="term" value="P:peptide transport"/>
    <property type="evidence" value="ECO:0007669"/>
    <property type="project" value="TreeGrafter"/>
</dbReference>
<dbReference type="AlphaFoldDB" id="A0A4P8WNA2"/>
<dbReference type="GO" id="GO:1904680">
    <property type="term" value="F:peptide transmembrane transporter activity"/>
    <property type="evidence" value="ECO:0007669"/>
    <property type="project" value="TreeGrafter"/>
</dbReference>
<dbReference type="SUPFAM" id="SSF53850">
    <property type="entry name" value="Periplasmic binding protein-like II"/>
    <property type="match status" value="1"/>
</dbReference>
<evidence type="ECO:0000256" key="2">
    <source>
        <dbReference type="ARBA" id="ARBA00022448"/>
    </source>
</evidence>
<dbReference type="InterPro" id="IPR000914">
    <property type="entry name" value="SBP_5_dom"/>
</dbReference>
<evidence type="ECO:0000259" key="4">
    <source>
        <dbReference type="Pfam" id="PF00496"/>
    </source>
</evidence>
<keyword evidence="5" id="KW-0614">Plasmid</keyword>
<name>A0A4P8WNA2_9EURY</name>
<dbReference type="PANTHER" id="PTHR30290">
    <property type="entry name" value="PERIPLASMIC BINDING COMPONENT OF ABC TRANSPORTER"/>
    <property type="match status" value="1"/>
</dbReference>
<comment type="similarity">
    <text evidence="1">Belongs to the bacterial solute-binding protein 5 family.</text>
</comment>
<keyword evidence="3" id="KW-0732">Signal</keyword>
<dbReference type="OrthoDB" id="233597at2157"/>